<organism evidence="1 2">
    <name type="scientific">Microbispora bryophytorum</name>
    <dbReference type="NCBI Taxonomy" id="1460882"/>
    <lineage>
        <taxon>Bacteria</taxon>
        <taxon>Bacillati</taxon>
        <taxon>Actinomycetota</taxon>
        <taxon>Actinomycetes</taxon>
        <taxon>Streptosporangiales</taxon>
        <taxon>Streptosporangiaceae</taxon>
        <taxon>Microbispora</taxon>
    </lineage>
</organism>
<sequence>MPTLRVILALLVLYTFTLGPASPVSGRLVVERATSEAVEVFTVDLTDFFKEPYDSRIEPFNYALDAAMQRVEGHPKDLAPPYLLKRPYRLVFPYITERGRALAAIPLNGVAWPDHVRTPFTIIPVVRQVRHSRAELDTVLDTVLDAMTSPADDPRILSGHIDAERDRVVIEVTDVDPRLRRRLAQEYGSDLVAVQWSPGGTRSHLV</sequence>
<dbReference type="AlphaFoldDB" id="A0A8H9LGR3"/>
<protein>
    <submittedName>
        <fullName evidence="1">Uncharacterized protein</fullName>
    </submittedName>
</protein>
<dbReference type="OrthoDB" id="3525798at2"/>
<name>A0A8H9LGR3_9ACTN</name>
<accession>A0A8H9LGR3</accession>
<evidence type="ECO:0000313" key="1">
    <source>
        <dbReference type="EMBL" id="GGO28559.1"/>
    </source>
</evidence>
<comment type="caution">
    <text evidence="1">The sequence shown here is derived from an EMBL/GenBank/DDBJ whole genome shotgun (WGS) entry which is preliminary data.</text>
</comment>
<reference evidence="1" key="2">
    <citation type="submission" date="2020-09" db="EMBL/GenBank/DDBJ databases">
        <authorList>
            <person name="Sun Q."/>
            <person name="Zhou Y."/>
        </authorList>
    </citation>
    <scope>NUCLEOTIDE SEQUENCE</scope>
    <source>
        <strain evidence="1">CGMCC 4.7138</strain>
    </source>
</reference>
<evidence type="ECO:0000313" key="2">
    <source>
        <dbReference type="Proteomes" id="UP000653480"/>
    </source>
</evidence>
<dbReference type="EMBL" id="BMMN01000017">
    <property type="protein sequence ID" value="GGO28559.1"/>
    <property type="molecule type" value="Genomic_DNA"/>
</dbReference>
<gene>
    <name evidence="1" type="ORF">GCM10011574_63130</name>
</gene>
<dbReference type="RefSeq" id="WP_142575832.1">
    <property type="nucleotide sequence ID" value="NZ_BMMN01000017.1"/>
</dbReference>
<dbReference type="Proteomes" id="UP000653480">
    <property type="component" value="Unassembled WGS sequence"/>
</dbReference>
<reference evidence="1" key="1">
    <citation type="journal article" date="2014" name="Int. J. Syst. Evol. Microbiol.">
        <title>Complete genome sequence of Corynebacterium casei LMG S-19264T (=DSM 44701T), isolated from a smear-ripened cheese.</title>
        <authorList>
            <consortium name="US DOE Joint Genome Institute (JGI-PGF)"/>
            <person name="Walter F."/>
            <person name="Albersmeier A."/>
            <person name="Kalinowski J."/>
            <person name="Ruckert C."/>
        </authorList>
    </citation>
    <scope>NUCLEOTIDE SEQUENCE</scope>
    <source>
        <strain evidence="1">CGMCC 4.7138</strain>
    </source>
</reference>
<keyword evidence="2" id="KW-1185">Reference proteome</keyword>
<proteinExistence type="predicted"/>